<evidence type="ECO:0000256" key="1">
    <source>
        <dbReference type="SAM" id="MobiDB-lite"/>
    </source>
</evidence>
<organism evidence="2">
    <name type="scientific">freshwater metagenome</name>
    <dbReference type="NCBI Taxonomy" id="449393"/>
    <lineage>
        <taxon>unclassified sequences</taxon>
        <taxon>metagenomes</taxon>
        <taxon>ecological metagenomes</taxon>
    </lineage>
</organism>
<feature type="region of interest" description="Disordered" evidence="1">
    <location>
        <begin position="1"/>
        <end position="24"/>
    </location>
</feature>
<reference evidence="2" key="1">
    <citation type="submission" date="2020-05" db="EMBL/GenBank/DDBJ databases">
        <authorList>
            <person name="Chiriac C."/>
            <person name="Salcher M."/>
            <person name="Ghai R."/>
            <person name="Kavagutti S V."/>
        </authorList>
    </citation>
    <scope>NUCLEOTIDE SEQUENCE</scope>
</reference>
<feature type="region of interest" description="Disordered" evidence="1">
    <location>
        <begin position="37"/>
        <end position="56"/>
    </location>
</feature>
<name>A0A6J7KXL3_9ZZZZ</name>
<proteinExistence type="predicted"/>
<accession>A0A6J7KXL3</accession>
<feature type="region of interest" description="Disordered" evidence="1">
    <location>
        <begin position="77"/>
        <end position="98"/>
    </location>
</feature>
<evidence type="ECO:0000313" key="2">
    <source>
        <dbReference type="EMBL" id="CAB4960666.1"/>
    </source>
</evidence>
<protein>
    <submittedName>
        <fullName evidence="2">Unannotated protein</fullName>
    </submittedName>
</protein>
<dbReference type="AlphaFoldDB" id="A0A6J7KXL3"/>
<sequence length="98" mass="10365">MPLRPRRAESVAVPGVGKSDDPVPARMEIVPSWAGVTRPRSGVNDSEATEAAPAPSSFTARSLTVYAVPLVRPEMVSGDHTRAGDSAIHGPEPLSWYS</sequence>
<dbReference type="EMBL" id="CAFBNC010000227">
    <property type="protein sequence ID" value="CAB4960666.1"/>
    <property type="molecule type" value="Genomic_DNA"/>
</dbReference>
<gene>
    <name evidence="2" type="ORF">UFOPK3733_02433</name>
</gene>